<accession>B8FAL9</accession>
<keyword evidence="2" id="KW-1185">Reference proteome</keyword>
<evidence type="ECO:0000313" key="1">
    <source>
        <dbReference type="EMBL" id="ACL03315.1"/>
    </source>
</evidence>
<dbReference type="Proteomes" id="UP000000739">
    <property type="component" value="Chromosome"/>
</dbReference>
<gene>
    <name evidence="1" type="ordered locus">Dalk_1617</name>
</gene>
<name>B8FAL9_DESAL</name>
<dbReference type="HOGENOM" id="CLU_3250399_0_0_7"/>
<reference evidence="1 2" key="1">
    <citation type="journal article" date="2012" name="Environ. Microbiol.">
        <title>The genome sequence of Desulfatibacillum alkenivorans AK-01: a blueprint for anaerobic alkane oxidation.</title>
        <authorList>
            <person name="Callaghan A.V."/>
            <person name="Morris B.E."/>
            <person name="Pereira I.A."/>
            <person name="McInerney M.J."/>
            <person name="Austin R.N."/>
            <person name="Groves J.T."/>
            <person name="Kukor J.J."/>
            <person name="Suflita J.M."/>
            <person name="Young L.Y."/>
            <person name="Zylstra G.J."/>
            <person name="Wawrik B."/>
        </authorList>
    </citation>
    <scope>NUCLEOTIDE SEQUENCE [LARGE SCALE GENOMIC DNA]</scope>
    <source>
        <strain evidence="1 2">AK-01</strain>
    </source>
</reference>
<proteinExistence type="predicted"/>
<sequence length="42" mass="4718">MRLRAPAGYCSAAATHFQKRSRHLIFFELVPMLCVGVHTETA</sequence>
<dbReference type="AlphaFoldDB" id="B8FAL9"/>
<protein>
    <submittedName>
        <fullName evidence="1">Uncharacterized protein</fullName>
    </submittedName>
</protein>
<evidence type="ECO:0000313" key="2">
    <source>
        <dbReference type="Proteomes" id="UP000000739"/>
    </source>
</evidence>
<dbReference type="KEGG" id="dal:Dalk_1617"/>
<dbReference type="EMBL" id="CP001322">
    <property type="protein sequence ID" value="ACL03315.1"/>
    <property type="molecule type" value="Genomic_DNA"/>
</dbReference>
<organism evidence="1 2">
    <name type="scientific">Desulfatibacillum aliphaticivorans</name>
    <dbReference type="NCBI Taxonomy" id="218208"/>
    <lineage>
        <taxon>Bacteria</taxon>
        <taxon>Pseudomonadati</taxon>
        <taxon>Thermodesulfobacteriota</taxon>
        <taxon>Desulfobacteria</taxon>
        <taxon>Desulfobacterales</taxon>
        <taxon>Desulfatibacillaceae</taxon>
        <taxon>Desulfatibacillum</taxon>
    </lineage>
</organism>